<dbReference type="AlphaFoldDB" id="A0A4Q9KMZ6"/>
<sequence>MSVAGGVLLYDPDCGFCTRAAGWVGKLGCECAVVPGLPATLRASGVDPDRARREIPFIDEHGRVTWGSDAVASALATGPLPTRLAARVLMARGVREVAQVVYRLVARHRHRLPGGTAVCAMPPAPDA</sequence>
<dbReference type="EMBL" id="SDMR01000002">
    <property type="protein sequence ID" value="TBT95957.1"/>
    <property type="molecule type" value="Genomic_DNA"/>
</dbReference>
<proteinExistence type="predicted"/>
<dbReference type="GO" id="GO:0015035">
    <property type="term" value="F:protein-disulfide reductase activity"/>
    <property type="evidence" value="ECO:0007669"/>
    <property type="project" value="InterPro"/>
</dbReference>
<organism evidence="1 2">
    <name type="scientific">Propioniciclava tarda</name>
    <dbReference type="NCBI Taxonomy" id="433330"/>
    <lineage>
        <taxon>Bacteria</taxon>
        <taxon>Bacillati</taxon>
        <taxon>Actinomycetota</taxon>
        <taxon>Actinomycetes</taxon>
        <taxon>Propionibacteriales</taxon>
        <taxon>Propionibacteriaceae</taxon>
        <taxon>Propioniciclava</taxon>
    </lineage>
</organism>
<accession>A0A4Q9KMZ6</accession>
<evidence type="ECO:0000313" key="2">
    <source>
        <dbReference type="Proteomes" id="UP000291933"/>
    </source>
</evidence>
<dbReference type="Pfam" id="PF04134">
    <property type="entry name" value="DCC1-like"/>
    <property type="match status" value="1"/>
</dbReference>
<comment type="caution">
    <text evidence="1">The sequence shown here is derived from an EMBL/GenBank/DDBJ whole genome shotgun (WGS) entry which is preliminary data.</text>
</comment>
<dbReference type="InterPro" id="IPR007263">
    <property type="entry name" value="DCC1-like"/>
</dbReference>
<keyword evidence="2" id="KW-1185">Reference proteome</keyword>
<name>A0A4Q9KMZ6_PROTD</name>
<dbReference type="Proteomes" id="UP000291933">
    <property type="component" value="Unassembled WGS sequence"/>
</dbReference>
<reference evidence="1 2" key="1">
    <citation type="submission" date="2019-01" db="EMBL/GenBank/DDBJ databases">
        <title>Lactibacter flavus gen. nov., sp. nov., a novel bacterium of the family Propionibacteriaceae isolated from raw milk and dairy products.</title>
        <authorList>
            <person name="Huptas C."/>
            <person name="Wenning M."/>
            <person name="Breitenwieser F."/>
            <person name="Doll E."/>
            <person name="Von Neubeck M."/>
            <person name="Busse H.-J."/>
            <person name="Scherer S."/>
        </authorList>
    </citation>
    <scope>NUCLEOTIDE SEQUENCE [LARGE SCALE GENOMIC DNA]</scope>
    <source>
        <strain evidence="1 2">DSM 22130</strain>
    </source>
</reference>
<dbReference type="OrthoDB" id="9813713at2"/>
<protein>
    <submittedName>
        <fullName evidence="1">DUF393 domain-containing protein</fullName>
    </submittedName>
</protein>
<evidence type="ECO:0000313" key="1">
    <source>
        <dbReference type="EMBL" id="TBT95957.1"/>
    </source>
</evidence>
<gene>
    <name evidence="1" type="ORF">ET996_03010</name>
</gene>